<protein>
    <submittedName>
        <fullName evidence="1">Uncharacterized protein</fullName>
    </submittedName>
</protein>
<dbReference type="AlphaFoldDB" id="A0A127QLT0"/>
<organism evidence="1 2">
    <name type="scientific">Collimonas arenae</name>
    <dbReference type="NCBI Taxonomy" id="279058"/>
    <lineage>
        <taxon>Bacteria</taxon>
        <taxon>Pseudomonadati</taxon>
        <taxon>Pseudomonadota</taxon>
        <taxon>Betaproteobacteria</taxon>
        <taxon>Burkholderiales</taxon>
        <taxon>Oxalobacteraceae</taxon>
        <taxon>Collimonas</taxon>
    </lineage>
</organism>
<proteinExistence type="predicted"/>
<reference evidence="1 2" key="1">
    <citation type="submission" date="2015-11" db="EMBL/GenBank/DDBJ databases">
        <title>Exploring the genomic traits of fungus-feeding bacterial genus Collimonas.</title>
        <authorList>
            <person name="Song C."/>
            <person name="Schmidt R."/>
            <person name="de Jager V."/>
            <person name="Krzyzanowska D."/>
            <person name="Jongedijk E."/>
            <person name="Cankar K."/>
            <person name="Beekwilder J."/>
            <person name="van Veen A."/>
            <person name="de Boer W."/>
            <person name="van Veen J.A."/>
            <person name="Garbeva P."/>
        </authorList>
    </citation>
    <scope>NUCLEOTIDE SEQUENCE [LARGE SCALE GENOMIC DNA]</scope>
    <source>
        <strain evidence="1 2">Ter282</strain>
    </source>
</reference>
<sequence>MLILQCGGPALQRGMLIGFWSGCSSHRRQEVSQNGVRCNA</sequence>
<evidence type="ECO:0000313" key="2">
    <source>
        <dbReference type="Proteomes" id="UP000071778"/>
    </source>
</evidence>
<keyword evidence="2" id="KW-1185">Reference proteome</keyword>
<dbReference type="EMBL" id="CP013235">
    <property type="protein sequence ID" value="AMP10983.1"/>
    <property type="molecule type" value="Genomic_DNA"/>
</dbReference>
<evidence type="ECO:0000313" key="1">
    <source>
        <dbReference type="EMBL" id="AMP10983.1"/>
    </source>
</evidence>
<name>A0A127QLT0_9BURK</name>
<gene>
    <name evidence="1" type="ORF">CAter282_3286</name>
</gene>
<dbReference type="Proteomes" id="UP000071778">
    <property type="component" value="Chromosome"/>
</dbReference>
<dbReference type="PATRIC" id="fig|279058.17.peg.3571"/>
<accession>A0A127QLT0</accession>